<dbReference type="Pfam" id="PF00590">
    <property type="entry name" value="TP_methylase"/>
    <property type="match status" value="1"/>
</dbReference>
<dbReference type="InterPro" id="IPR000878">
    <property type="entry name" value="4pyrrol_Mease"/>
</dbReference>
<proteinExistence type="predicted"/>
<evidence type="ECO:0000313" key="8">
    <source>
        <dbReference type="Proteomes" id="UP001501475"/>
    </source>
</evidence>
<protein>
    <recommendedName>
        <fullName evidence="1">uroporphyrinogen-III C-methyltransferase</fullName>
        <ecNumber evidence="1">2.1.1.107</ecNumber>
    </recommendedName>
</protein>
<dbReference type="RefSeq" id="WP_344065150.1">
    <property type="nucleotide sequence ID" value="NZ_BAAAPN010000045.1"/>
</dbReference>
<dbReference type="InterPro" id="IPR035996">
    <property type="entry name" value="4pyrrol_Methylase_sf"/>
</dbReference>
<keyword evidence="8" id="KW-1185">Reference proteome</keyword>
<feature type="domain" description="Tetrapyrrole methylase" evidence="6">
    <location>
        <begin position="6"/>
        <end position="211"/>
    </location>
</feature>
<dbReference type="Proteomes" id="UP001501475">
    <property type="component" value="Unassembled WGS sequence"/>
</dbReference>
<keyword evidence="2" id="KW-0489">Methyltransferase</keyword>
<dbReference type="Gene3D" id="3.30.950.10">
    <property type="entry name" value="Methyltransferase, Cobalt-precorrin-4 Transmethylase, Domain 2"/>
    <property type="match status" value="1"/>
</dbReference>
<gene>
    <name evidence="7" type="ORF">GCM10009810_18390</name>
</gene>
<dbReference type="EMBL" id="BAAAPN010000045">
    <property type="protein sequence ID" value="GAA1759206.1"/>
    <property type="molecule type" value="Genomic_DNA"/>
</dbReference>
<dbReference type="InterPro" id="IPR014776">
    <property type="entry name" value="4pyrrole_Mease_sub2"/>
</dbReference>
<dbReference type="SUPFAM" id="SSF53790">
    <property type="entry name" value="Tetrapyrrole methylase"/>
    <property type="match status" value="1"/>
</dbReference>
<dbReference type="InterPro" id="IPR050161">
    <property type="entry name" value="Siro_Cobalamin_biosynth"/>
</dbReference>
<keyword evidence="4" id="KW-0949">S-adenosyl-L-methionine</keyword>
<name>A0ABP4WNZ4_9MICO</name>
<dbReference type="NCBIfam" id="NF004790">
    <property type="entry name" value="PRK06136.1"/>
    <property type="match status" value="1"/>
</dbReference>
<accession>A0ABP4WNZ4</accession>
<evidence type="ECO:0000256" key="1">
    <source>
        <dbReference type="ARBA" id="ARBA00012162"/>
    </source>
</evidence>
<dbReference type="Gene3D" id="3.40.1010.10">
    <property type="entry name" value="Cobalt-precorrin-4 Transmethylase, Domain 1"/>
    <property type="match status" value="1"/>
</dbReference>
<evidence type="ECO:0000256" key="5">
    <source>
        <dbReference type="ARBA" id="ARBA00023244"/>
    </source>
</evidence>
<evidence type="ECO:0000256" key="3">
    <source>
        <dbReference type="ARBA" id="ARBA00022679"/>
    </source>
</evidence>
<dbReference type="PANTHER" id="PTHR45790">
    <property type="entry name" value="SIROHEME SYNTHASE-RELATED"/>
    <property type="match status" value="1"/>
</dbReference>
<dbReference type="NCBIfam" id="TIGR01469">
    <property type="entry name" value="cobA_cysG_Cterm"/>
    <property type="match status" value="1"/>
</dbReference>
<keyword evidence="5" id="KW-0627">Porphyrin biosynthesis</keyword>
<dbReference type="CDD" id="cd11642">
    <property type="entry name" value="SUMT"/>
    <property type="match status" value="1"/>
</dbReference>
<dbReference type="InterPro" id="IPR006366">
    <property type="entry name" value="CobA/CysG_C"/>
</dbReference>
<reference evidence="8" key="1">
    <citation type="journal article" date="2019" name="Int. J. Syst. Evol. Microbiol.">
        <title>The Global Catalogue of Microorganisms (GCM) 10K type strain sequencing project: providing services to taxonomists for standard genome sequencing and annotation.</title>
        <authorList>
            <consortium name="The Broad Institute Genomics Platform"/>
            <consortium name="The Broad Institute Genome Sequencing Center for Infectious Disease"/>
            <person name="Wu L."/>
            <person name="Ma J."/>
        </authorList>
    </citation>
    <scope>NUCLEOTIDE SEQUENCE [LARGE SCALE GENOMIC DNA]</scope>
    <source>
        <strain evidence="8">JCM 15591</strain>
    </source>
</reference>
<evidence type="ECO:0000256" key="4">
    <source>
        <dbReference type="ARBA" id="ARBA00022691"/>
    </source>
</evidence>
<dbReference type="EC" id="2.1.1.107" evidence="1"/>
<evidence type="ECO:0000313" key="7">
    <source>
        <dbReference type="EMBL" id="GAA1759206.1"/>
    </source>
</evidence>
<evidence type="ECO:0000256" key="2">
    <source>
        <dbReference type="ARBA" id="ARBA00022603"/>
    </source>
</evidence>
<sequence length="248" mass="25407">MSTRGRVVLVGGGPGAADLITMRGFRALMSADVVITDRLGPTTLLDDLPPEIEVIDVGKRPDAHTATQEEINALLIDHATRGRRVVRLKGGDGFLFGRGGEEVAACHEHGIPVEVVPGVSSALAAPAAGGIPVTHRGLADGALVVHGHRPIAPKAWGLLADGTTTLVLLMAIGNLQGHVADALAAGVDPQCPAAIIERASMPDERVTRTCLWTLVLTAATAEVRAPAVVVLGGVAHAAALEPKVAHAS</sequence>
<comment type="caution">
    <text evidence="7">The sequence shown here is derived from an EMBL/GenBank/DDBJ whole genome shotgun (WGS) entry which is preliminary data.</text>
</comment>
<evidence type="ECO:0000259" key="6">
    <source>
        <dbReference type="Pfam" id="PF00590"/>
    </source>
</evidence>
<keyword evidence="3" id="KW-0808">Transferase</keyword>
<organism evidence="7 8">
    <name type="scientific">Nostocoides vanveenii</name>
    <dbReference type="NCBI Taxonomy" id="330835"/>
    <lineage>
        <taxon>Bacteria</taxon>
        <taxon>Bacillati</taxon>
        <taxon>Actinomycetota</taxon>
        <taxon>Actinomycetes</taxon>
        <taxon>Micrococcales</taxon>
        <taxon>Intrasporangiaceae</taxon>
        <taxon>Nostocoides</taxon>
    </lineage>
</organism>
<dbReference type="InterPro" id="IPR014777">
    <property type="entry name" value="4pyrrole_Mease_sub1"/>
</dbReference>
<dbReference type="PANTHER" id="PTHR45790:SF3">
    <property type="entry name" value="S-ADENOSYL-L-METHIONINE-DEPENDENT UROPORPHYRINOGEN III METHYLTRANSFERASE, CHLOROPLASTIC"/>
    <property type="match status" value="1"/>
</dbReference>